<evidence type="ECO:0000313" key="2">
    <source>
        <dbReference type="Proteomes" id="UP000794436"/>
    </source>
</evidence>
<protein>
    <submittedName>
        <fullName evidence="1">Uncharacterized protein</fullName>
    </submittedName>
</protein>
<gene>
    <name evidence="1" type="ORF">Poli38472_009307</name>
</gene>
<accession>A0A8K1CKW8</accession>
<organism evidence="1 2">
    <name type="scientific">Pythium oligandrum</name>
    <name type="common">Mycoparasitic fungus</name>
    <dbReference type="NCBI Taxonomy" id="41045"/>
    <lineage>
        <taxon>Eukaryota</taxon>
        <taxon>Sar</taxon>
        <taxon>Stramenopiles</taxon>
        <taxon>Oomycota</taxon>
        <taxon>Peronosporomycetes</taxon>
        <taxon>Pythiales</taxon>
        <taxon>Pythiaceae</taxon>
        <taxon>Pythium</taxon>
    </lineage>
</organism>
<dbReference type="AlphaFoldDB" id="A0A8K1CKW8"/>
<evidence type="ECO:0000313" key="1">
    <source>
        <dbReference type="EMBL" id="TMW65140.1"/>
    </source>
</evidence>
<reference evidence="1" key="1">
    <citation type="submission" date="2019-03" db="EMBL/GenBank/DDBJ databases">
        <title>Long read genome sequence of the mycoparasitic Pythium oligandrum ATCC 38472 isolated from sugarbeet rhizosphere.</title>
        <authorList>
            <person name="Gaulin E."/>
        </authorList>
    </citation>
    <scope>NUCLEOTIDE SEQUENCE</scope>
    <source>
        <strain evidence="1">ATCC 38472_TT</strain>
    </source>
</reference>
<keyword evidence="2" id="KW-1185">Reference proteome</keyword>
<name>A0A8K1CKW8_PYTOL</name>
<dbReference type="Proteomes" id="UP000794436">
    <property type="component" value="Unassembled WGS sequence"/>
</dbReference>
<proteinExistence type="predicted"/>
<comment type="caution">
    <text evidence="1">The sequence shown here is derived from an EMBL/GenBank/DDBJ whole genome shotgun (WGS) entry which is preliminary data.</text>
</comment>
<sequence length="500" mass="55976">MSPFYAESAELFNRDAPFPIQLSHPMVGWLQELSAAGLALRWIEFYDFLKGRVAVAELMRAITGTPCSGVKGDSTCSLGAQVIEPSIESTESYISMCMGLMHSRGVEVVMMLIDMERPKWYWTLYSLFHASATHSIRSLTTWNMGFAADDFRDLVKAPQPLQVIYPRDQLPSAPKTGSFVVLNTDAQIYFDQNRRNEDEYVTTSAATTPFRVIGADGDMISILVPCYGECWVQISDIVSTHPDPFESDPEKQWNLTSHGITHFEFKYNDECATFENLGLLKFIGQPVTSIVIEKPGDIEGEVFDLDSLLLFCPNLTELSIKGLQLASLDVFVQAYESGICRLVSLDILGCDVLDQDSVASFTRALGDPSTAISRTLNHLRASLVDEDRVPDDEVAQMFLSALQTNKRLSFFELQVNDDVRETYKDEVEGLNGSCLNFVSYPLPIRSKCAFLSVVQHAQTQAKDGPLARMDTFVLSRIIDLTAEPQQRSVVLSWRTHMFEE</sequence>
<dbReference type="EMBL" id="SPLM01000038">
    <property type="protein sequence ID" value="TMW65140.1"/>
    <property type="molecule type" value="Genomic_DNA"/>
</dbReference>
<dbReference type="OrthoDB" id="108594at2759"/>